<gene>
    <name evidence="2" type="ORF">PCG10_001514</name>
</gene>
<evidence type="ECO:0000313" key="3">
    <source>
        <dbReference type="Proteomes" id="UP000701341"/>
    </source>
</evidence>
<sequence length="284" mass="32787">MVEKQGSYDLSLDGSFLQDLPPLIKRYTYHGKSQFFDILKTESAHFKSSIKSSEFLLFHVSRETIENIFDLRNEDEDPSISKLSTSFDKKEQLLLVTMPSEPHSVAADVVNTMIRQTLVPMGLMTALHGYPGANIEGEDRGKQPDYGWGPRRKVPGQPRNPSVTLEIAYSESDSKLNTDVRFWLNTDHGNAKISLTLRIDRSRPQIRIEKWERQDDRAHRSQVIWVTKQGGQIKVTDHPLLIPFESLFRYQPTFPREKDLEISQQQLEEIATTIWEVQWDQQSS</sequence>
<feature type="region of interest" description="Disordered" evidence="1">
    <location>
        <begin position="133"/>
        <end position="161"/>
    </location>
</feature>
<name>A0A9P5GGL0_PENCR</name>
<dbReference type="EMBL" id="JAAOZQ010000120">
    <property type="protein sequence ID" value="KAF7517196.1"/>
    <property type="molecule type" value="Genomic_DNA"/>
</dbReference>
<dbReference type="AlphaFoldDB" id="A0A9P5GGL0"/>
<organism evidence="2 3">
    <name type="scientific">Penicillium crustosum</name>
    <name type="common">Blue mold fungus</name>
    <dbReference type="NCBI Taxonomy" id="36656"/>
    <lineage>
        <taxon>Eukaryota</taxon>
        <taxon>Fungi</taxon>
        <taxon>Dikarya</taxon>
        <taxon>Ascomycota</taxon>
        <taxon>Pezizomycotina</taxon>
        <taxon>Eurotiomycetes</taxon>
        <taxon>Eurotiomycetidae</taxon>
        <taxon>Eurotiales</taxon>
        <taxon>Aspergillaceae</taxon>
        <taxon>Penicillium</taxon>
    </lineage>
</organism>
<reference evidence="2" key="1">
    <citation type="submission" date="2020-02" db="EMBL/GenBank/DDBJ databases">
        <authorList>
            <person name="Lichtner F.J."/>
        </authorList>
    </citation>
    <scope>NUCLEOTIDE SEQUENCE</scope>
    <source>
        <strain evidence="2">G10</strain>
    </source>
</reference>
<dbReference type="OrthoDB" id="4306236at2759"/>
<evidence type="ECO:0000313" key="2">
    <source>
        <dbReference type="EMBL" id="KAF7517196.1"/>
    </source>
</evidence>
<accession>A0A9P5GGL0</accession>
<protein>
    <submittedName>
        <fullName evidence="2">Uncharacterized protein</fullName>
    </submittedName>
</protein>
<dbReference type="Proteomes" id="UP000701341">
    <property type="component" value="Unassembled WGS sequence"/>
</dbReference>
<evidence type="ECO:0000256" key="1">
    <source>
        <dbReference type="SAM" id="MobiDB-lite"/>
    </source>
</evidence>
<comment type="caution">
    <text evidence="2">The sequence shown here is derived from an EMBL/GenBank/DDBJ whole genome shotgun (WGS) entry which is preliminary data.</text>
</comment>
<proteinExistence type="predicted"/>
<keyword evidence="3" id="KW-1185">Reference proteome</keyword>